<sequence>MTALEEAERAGIDLSLIDVSLAYSYEKRAEQHQAALELALELERVGRKLRGAAQPTDRTAV</sequence>
<accession>A0A829Y5U6</accession>
<gene>
    <name evidence="1" type="ORF">GCM10011487_05890</name>
</gene>
<organism evidence="1 2">
    <name type="scientific">Steroidobacter agaridevorans</name>
    <dbReference type="NCBI Taxonomy" id="2695856"/>
    <lineage>
        <taxon>Bacteria</taxon>
        <taxon>Pseudomonadati</taxon>
        <taxon>Pseudomonadota</taxon>
        <taxon>Gammaproteobacteria</taxon>
        <taxon>Steroidobacterales</taxon>
        <taxon>Steroidobacteraceae</taxon>
        <taxon>Steroidobacter</taxon>
    </lineage>
</organism>
<proteinExistence type="predicted"/>
<dbReference type="AlphaFoldDB" id="A0A829Y5U6"/>
<keyword evidence="2" id="KW-1185">Reference proteome</keyword>
<name>A0A829Y5U6_9GAMM</name>
<protein>
    <submittedName>
        <fullName evidence="1">Uncharacterized protein</fullName>
    </submittedName>
</protein>
<evidence type="ECO:0000313" key="1">
    <source>
        <dbReference type="EMBL" id="GFE78589.1"/>
    </source>
</evidence>
<dbReference type="EMBL" id="BLJN01000001">
    <property type="protein sequence ID" value="GFE78589.1"/>
    <property type="molecule type" value="Genomic_DNA"/>
</dbReference>
<dbReference type="Proteomes" id="UP000445000">
    <property type="component" value="Unassembled WGS sequence"/>
</dbReference>
<reference evidence="2" key="1">
    <citation type="submission" date="2020-01" db="EMBL/GenBank/DDBJ databases">
        <title>'Steroidobacter agaridevorans' sp. nov., agar-degrading bacteria isolated from rhizosphere soils.</title>
        <authorList>
            <person name="Ikenaga M."/>
            <person name="Kataoka M."/>
            <person name="Murouchi A."/>
            <person name="Katsuragi S."/>
            <person name="Sakai M."/>
        </authorList>
    </citation>
    <scope>NUCLEOTIDE SEQUENCE [LARGE SCALE GENOMIC DNA]</scope>
    <source>
        <strain evidence="2">YU21-B</strain>
    </source>
</reference>
<comment type="caution">
    <text evidence="1">The sequence shown here is derived from an EMBL/GenBank/DDBJ whole genome shotgun (WGS) entry which is preliminary data.</text>
</comment>
<evidence type="ECO:0000313" key="2">
    <source>
        <dbReference type="Proteomes" id="UP000445000"/>
    </source>
</evidence>
<dbReference type="RefSeq" id="WP_161810467.1">
    <property type="nucleotide sequence ID" value="NZ_BLJN01000001.1"/>
</dbReference>